<protein>
    <recommendedName>
        <fullName evidence="3">DUF4440 domain-containing protein</fullName>
    </recommendedName>
</protein>
<dbReference type="KEGG" id="cpi:Cpin_4449"/>
<dbReference type="Proteomes" id="UP000002215">
    <property type="component" value="Chromosome"/>
</dbReference>
<evidence type="ECO:0000313" key="1">
    <source>
        <dbReference type="EMBL" id="ACU61893.1"/>
    </source>
</evidence>
<organism evidence="1 2">
    <name type="scientific">Chitinophaga pinensis (strain ATCC 43595 / DSM 2588 / LMG 13176 / NBRC 15968 / NCIMB 11800 / UQM 2034)</name>
    <dbReference type="NCBI Taxonomy" id="485918"/>
    <lineage>
        <taxon>Bacteria</taxon>
        <taxon>Pseudomonadati</taxon>
        <taxon>Bacteroidota</taxon>
        <taxon>Chitinophagia</taxon>
        <taxon>Chitinophagales</taxon>
        <taxon>Chitinophagaceae</taxon>
        <taxon>Chitinophaga</taxon>
    </lineage>
</organism>
<proteinExistence type="predicted"/>
<evidence type="ECO:0000313" key="2">
    <source>
        <dbReference type="Proteomes" id="UP000002215"/>
    </source>
</evidence>
<gene>
    <name evidence="1" type="ordered locus">Cpin_4449</name>
</gene>
<name>A0A979GT75_CHIPD</name>
<accession>A0A979GT75</accession>
<reference evidence="2" key="1">
    <citation type="submission" date="2009-08" db="EMBL/GenBank/DDBJ databases">
        <title>The complete genome of Chitinophaga pinensis DSM 2588.</title>
        <authorList>
            <consortium name="US DOE Joint Genome Institute (JGI-PGF)"/>
            <person name="Lucas S."/>
            <person name="Copeland A."/>
            <person name="Lapidus A."/>
            <person name="Glavina del Rio T."/>
            <person name="Dalin E."/>
            <person name="Tice H."/>
            <person name="Bruce D."/>
            <person name="Goodwin L."/>
            <person name="Pitluck S."/>
            <person name="Kyrpides N."/>
            <person name="Mavromatis K."/>
            <person name="Ivanova N."/>
            <person name="Mikhailova N."/>
            <person name="Sims D."/>
            <person name="Meinche L."/>
            <person name="Brettin T."/>
            <person name="Detter J.C."/>
            <person name="Han C."/>
            <person name="Larimer F."/>
            <person name="Land M."/>
            <person name="Hauser L."/>
            <person name="Markowitz V."/>
            <person name="Cheng J.-F."/>
            <person name="Hugenholtz P."/>
            <person name="Woyke T."/>
            <person name="Wu D."/>
            <person name="Spring S."/>
            <person name="Klenk H.-P."/>
            <person name="Eisen J.A."/>
        </authorList>
    </citation>
    <scope>NUCLEOTIDE SEQUENCE [LARGE SCALE GENOMIC DNA]</scope>
    <source>
        <strain evidence="2">ATCC 43595 / DSM 2588 / LMG 13176 / NBRC 15968 / NCIMB 11800 / UQM 2034</strain>
    </source>
</reference>
<dbReference type="Gene3D" id="3.10.450.50">
    <property type="match status" value="1"/>
</dbReference>
<dbReference type="AlphaFoldDB" id="A0A979GT75"/>
<evidence type="ECO:0008006" key="3">
    <source>
        <dbReference type="Google" id="ProtNLM"/>
    </source>
</evidence>
<reference evidence="1 2" key="2">
    <citation type="journal article" date="2010" name="Stand. Genomic Sci.">
        <title>Complete genome sequence of Chitinophaga pinensis type strain (UQM 2034).</title>
        <authorList>
            <person name="Glavina Del Rio T."/>
            <person name="Abt B."/>
            <person name="Spring S."/>
            <person name="Lapidus A."/>
            <person name="Nolan M."/>
            <person name="Tice H."/>
            <person name="Copeland A."/>
            <person name="Cheng J.F."/>
            <person name="Chen F."/>
            <person name="Bruce D."/>
            <person name="Goodwin L."/>
            <person name="Pitluck S."/>
            <person name="Ivanova N."/>
            <person name="Mavromatis K."/>
            <person name="Mikhailova N."/>
            <person name="Pati A."/>
            <person name="Chen A."/>
            <person name="Palaniappan K."/>
            <person name="Land M."/>
            <person name="Hauser L."/>
            <person name="Chang Y.J."/>
            <person name="Jeffries C.D."/>
            <person name="Chain P."/>
            <person name="Saunders E."/>
            <person name="Detter J.C."/>
            <person name="Brettin T."/>
            <person name="Rohde M."/>
            <person name="Goker M."/>
            <person name="Bristow J."/>
            <person name="Eisen J.A."/>
            <person name="Markowitz V."/>
            <person name="Hugenholtz P."/>
            <person name="Kyrpides N.C."/>
            <person name="Klenk H.P."/>
            <person name="Lucas S."/>
        </authorList>
    </citation>
    <scope>NUCLEOTIDE SEQUENCE [LARGE SCALE GENOMIC DNA]</scope>
    <source>
        <strain evidence="2">ATCC 43595 / DSM 2588 / LMG 13176 / NBRC 15968 / NCIMB 11800 / UQM 2034</strain>
    </source>
</reference>
<sequence>MQSQHENQAIEKLLSDFAATLNAANIGIISSFFSEDAVFMPDGFRILKAADLKNTGNGYLQRSHFQIGFTIKEAEISLPYAFVRASAEAKLTDAATQQLITQQSRDFFVLRKDKEDWKIFRYMFNHVKLK</sequence>
<dbReference type="EMBL" id="CP001699">
    <property type="protein sequence ID" value="ACU61893.1"/>
    <property type="molecule type" value="Genomic_DNA"/>
</dbReference>
<dbReference type="RefSeq" id="WP_012792061.1">
    <property type="nucleotide sequence ID" value="NC_013132.1"/>
</dbReference>
<dbReference type="OrthoDB" id="6491893at2"/>
<dbReference type="SUPFAM" id="SSF54427">
    <property type="entry name" value="NTF2-like"/>
    <property type="match status" value="1"/>
</dbReference>
<dbReference type="InterPro" id="IPR032710">
    <property type="entry name" value="NTF2-like_dom_sf"/>
</dbReference>